<evidence type="ECO:0000313" key="1">
    <source>
        <dbReference type="EMBL" id="GHO96097.1"/>
    </source>
</evidence>
<dbReference type="Proteomes" id="UP000597444">
    <property type="component" value="Unassembled WGS sequence"/>
</dbReference>
<dbReference type="EMBL" id="BNJK01000001">
    <property type="protein sequence ID" value="GHO96097.1"/>
    <property type="molecule type" value="Genomic_DNA"/>
</dbReference>
<sequence>MKNSETYPILACETQREWEMWLEQYHSEFRGAWLKFAKKASGLPSITYEEALDAALCYGWIDSQAASYDAQYWLRKFTPRGPKSKWSQINRGKVAVLQAAGKMRAAGIRQVELAQADGRWEAAYGGQKRASVPD</sequence>
<gene>
    <name evidence="1" type="ORF">KSF_061450</name>
</gene>
<keyword evidence="2" id="KW-1185">Reference proteome</keyword>
<protein>
    <recommendedName>
        <fullName evidence="3">Bacteriocin-protection protein</fullName>
    </recommendedName>
</protein>
<comment type="caution">
    <text evidence="1">The sequence shown here is derived from an EMBL/GenBank/DDBJ whole genome shotgun (WGS) entry which is preliminary data.</text>
</comment>
<dbReference type="AlphaFoldDB" id="A0A8J3N2Q9"/>
<proteinExistence type="predicted"/>
<name>A0A8J3N2Q9_9CHLR</name>
<dbReference type="RefSeq" id="WP_220206741.1">
    <property type="nucleotide sequence ID" value="NZ_BNJK01000001.1"/>
</dbReference>
<accession>A0A8J3N2Q9</accession>
<evidence type="ECO:0000313" key="2">
    <source>
        <dbReference type="Proteomes" id="UP000597444"/>
    </source>
</evidence>
<reference evidence="1" key="1">
    <citation type="submission" date="2020-10" db="EMBL/GenBank/DDBJ databases">
        <title>Taxonomic study of unclassified bacteria belonging to the class Ktedonobacteria.</title>
        <authorList>
            <person name="Yabe S."/>
            <person name="Wang C.M."/>
            <person name="Zheng Y."/>
            <person name="Sakai Y."/>
            <person name="Cavaletti L."/>
            <person name="Monciardini P."/>
            <person name="Donadio S."/>
        </authorList>
    </citation>
    <scope>NUCLEOTIDE SEQUENCE</scope>
    <source>
        <strain evidence="1">ID150040</strain>
    </source>
</reference>
<organism evidence="1 2">
    <name type="scientific">Reticulibacter mediterranei</name>
    <dbReference type="NCBI Taxonomy" id="2778369"/>
    <lineage>
        <taxon>Bacteria</taxon>
        <taxon>Bacillati</taxon>
        <taxon>Chloroflexota</taxon>
        <taxon>Ktedonobacteria</taxon>
        <taxon>Ktedonobacterales</taxon>
        <taxon>Reticulibacteraceae</taxon>
        <taxon>Reticulibacter</taxon>
    </lineage>
</organism>
<evidence type="ECO:0008006" key="3">
    <source>
        <dbReference type="Google" id="ProtNLM"/>
    </source>
</evidence>